<evidence type="ECO:0000259" key="9">
    <source>
        <dbReference type="Pfam" id="PF01648"/>
    </source>
</evidence>
<comment type="catalytic activity">
    <reaction evidence="7">
        <text>apo-[ACP] + CoA = holo-[ACP] + adenosine 3',5'-bisphosphate + H(+)</text>
        <dbReference type="Rhea" id="RHEA:12068"/>
        <dbReference type="Rhea" id="RHEA-COMP:9685"/>
        <dbReference type="Rhea" id="RHEA-COMP:9690"/>
        <dbReference type="ChEBI" id="CHEBI:15378"/>
        <dbReference type="ChEBI" id="CHEBI:29999"/>
        <dbReference type="ChEBI" id="CHEBI:57287"/>
        <dbReference type="ChEBI" id="CHEBI:58343"/>
        <dbReference type="ChEBI" id="CHEBI:64479"/>
        <dbReference type="EC" id="2.7.8.7"/>
    </reaction>
    <physiologicalReaction direction="left-to-right" evidence="7">
        <dbReference type="Rhea" id="RHEA:12069"/>
    </physiologicalReaction>
</comment>
<dbReference type="GO" id="GO:0008897">
    <property type="term" value="F:holo-[acyl-carrier-protein] synthase activity"/>
    <property type="evidence" value="ECO:0007669"/>
    <property type="project" value="UniProtKB-EC"/>
</dbReference>
<dbReference type="FunFam" id="3.90.470.20:FF:000003">
    <property type="entry name" value="L-aminoadipate-semialdehyde dehydrogenase-phosphopantetheinyl transferase"/>
    <property type="match status" value="1"/>
</dbReference>
<dbReference type="InterPro" id="IPR055066">
    <property type="entry name" value="AASDHPPT_N"/>
</dbReference>
<keyword evidence="4" id="KW-0808">Transferase</keyword>
<dbReference type="Pfam" id="PF01648">
    <property type="entry name" value="ACPS"/>
    <property type="match status" value="1"/>
</dbReference>
<dbReference type="GeneTree" id="ENSGT00390000004663"/>
<dbReference type="GO" id="GO:0000287">
    <property type="term" value="F:magnesium ion binding"/>
    <property type="evidence" value="ECO:0007669"/>
    <property type="project" value="InterPro"/>
</dbReference>
<evidence type="ECO:0000259" key="10">
    <source>
        <dbReference type="Pfam" id="PF22624"/>
    </source>
</evidence>
<dbReference type="PANTHER" id="PTHR12215">
    <property type="entry name" value="PHOSPHOPANTETHEINE TRANSFERASE"/>
    <property type="match status" value="1"/>
</dbReference>
<reference evidence="11" key="2">
    <citation type="submission" date="2025-09" db="UniProtKB">
        <authorList>
            <consortium name="Ensembl"/>
        </authorList>
    </citation>
    <scope>IDENTIFICATION</scope>
</reference>
<dbReference type="Proteomes" id="UP000261380">
    <property type="component" value="Unplaced"/>
</dbReference>
<protein>
    <recommendedName>
        <fullName evidence="3">L-aminoadipate-semialdehyde dehydrogenase-phosphopantetheinyl transferase</fullName>
        <ecNumber evidence="2">2.7.8.7</ecNumber>
    </recommendedName>
    <alternativeName>
        <fullName evidence="5">4'-phosphopantetheinyl transferase</fullName>
    </alternativeName>
    <alternativeName>
        <fullName evidence="6">Alpha-aminoadipic semialdehyde dehydrogenase-phosphopantetheinyl transferase</fullName>
    </alternativeName>
</protein>
<evidence type="ECO:0000256" key="7">
    <source>
        <dbReference type="ARBA" id="ARBA00048641"/>
    </source>
</evidence>
<accession>A0A3B5M0R7</accession>
<dbReference type="InterPro" id="IPR008278">
    <property type="entry name" value="4-PPantetheinyl_Trfase_dom"/>
</dbReference>
<organism evidence="11 12">
    <name type="scientific">Xiphophorus couchianus</name>
    <name type="common">Monterrey platyfish</name>
    <dbReference type="NCBI Taxonomy" id="32473"/>
    <lineage>
        <taxon>Eukaryota</taxon>
        <taxon>Metazoa</taxon>
        <taxon>Chordata</taxon>
        <taxon>Craniata</taxon>
        <taxon>Vertebrata</taxon>
        <taxon>Euteleostomi</taxon>
        <taxon>Actinopterygii</taxon>
        <taxon>Neopterygii</taxon>
        <taxon>Teleostei</taxon>
        <taxon>Neoteleostei</taxon>
        <taxon>Acanthomorphata</taxon>
        <taxon>Ovalentaria</taxon>
        <taxon>Atherinomorphae</taxon>
        <taxon>Cyprinodontiformes</taxon>
        <taxon>Poeciliidae</taxon>
        <taxon>Poeciliinae</taxon>
        <taxon>Xiphophorus</taxon>
    </lineage>
</organism>
<evidence type="ECO:0000313" key="12">
    <source>
        <dbReference type="Proteomes" id="UP000261380"/>
    </source>
</evidence>
<feature type="domain" description="4'-phosphopantetheinyl transferase" evidence="9">
    <location>
        <begin position="120"/>
        <end position="214"/>
    </location>
</feature>
<name>A0A3B5M0R7_9TELE</name>
<dbReference type="Pfam" id="PF22624">
    <property type="entry name" value="AASDHPPT_N"/>
    <property type="match status" value="1"/>
</dbReference>
<dbReference type="Ensembl" id="ENSXCOT00000017216.1">
    <property type="protein sequence ID" value="ENSXCOP00000016997.1"/>
    <property type="gene ID" value="ENSXCOG00000012819.1"/>
</dbReference>
<evidence type="ECO:0000256" key="8">
    <source>
        <dbReference type="ARBA" id="ARBA00048794"/>
    </source>
</evidence>
<dbReference type="AlphaFoldDB" id="A0A3B5M0R7"/>
<dbReference type="Gene3D" id="3.90.470.20">
    <property type="entry name" value="4'-phosphopantetheinyl transferase domain"/>
    <property type="match status" value="2"/>
</dbReference>
<evidence type="ECO:0000256" key="4">
    <source>
        <dbReference type="ARBA" id="ARBA00022679"/>
    </source>
</evidence>
<comment type="similarity">
    <text evidence="1">Belongs to the P-Pant transferase superfamily. AcpS family.</text>
</comment>
<comment type="catalytic activity">
    <reaction evidence="8">
        <text>apo-[ACP] + acetyl-CoA = acetyl-[ACP] + adenosine 3',5'-bisphosphate + H(+)</text>
        <dbReference type="Rhea" id="RHEA:46564"/>
        <dbReference type="Rhea" id="RHEA-COMP:9621"/>
        <dbReference type="Rhea" id="RHEA-COMP:9690"/>
        <dbReference type="ChEBI" id="CHEBI:15378"/>
        <dbReference type="ChEBI" id="CHEBI:29999"/>
        <dbReference type="ChEBI" id="CHEBI:57288"/>
        <dbReference type="ChEBI" id="CHEBI:58343"/>
        <dbReference type="ChEBI" id="CHEBI:78446"/>
    </reaction>
    <physiologicalReaction direction="left-to-right" evidence="8">
        <dbReference type="Rhea" id="RHEA:46565"/>
    </physiologicalReaction>
</comment>
<dbReference type="STRING" id="32473.ENSXCOP00000016997"/>
<dbReference type="SUPFAM" id="SSF56214">
    <property type="entry name" value="4'-phosphopantetheinyl transferase"/>
    <property type="match status" value="2"/>
</dbReference>
<dbReference type="PANTHER" id="PTHR12215:SF10">
    <property type="entry name" value="L-AMINOADIPATE-SEMIALDEHYDE DEHYDROGENASE-PHOSPHOPANTETHEINYL TRANSFERASE"/>
    <property type="match status" value="1"/>
</dbReference>
<dbReference type="InterPro" id="IPR037143">
    <property type="entry name" value="4-PPantetheinyl_Trfase_dom_sf"/>
</dbReference>
<evidence type="ECO:0000256" key="5">
    <source>
        <dbReference type="ARBA" id="ARBA00030484"/>
    </source>
</evidence>
<evidence type="ECO:0000256" key="6">
    <source>
        <dbReference type="ARBA" id="ARBA00033443"/>
    </source>
</evidence>
<dbReference type="GO" id="GO:0005829">
    <property type="term" value="C:cytosol"/>
    <property type="evidence" value="ECO:0007669"/>
    <property type="project" value="TreeGrafter"/>
</dbReference>
<evidence type="ECO:0000256" key="3">
    <source>
        <dbReference type="ARBA" id="ARBA00016301"/>
    </source>
</evidence>
<dbReference type="InterPro" id="IPR050559">
    <property type="entry name" value="P-Pant_transferase_sf"/>
</dbReference>
<evidence type="ECO:0000313" key="11">
    <source>
        <dbReference type="Ensembl" id="ENSXCOP00000016997.1"/>
    </source>
</evidence>
<sequence length="309" mass="34561">CTSPAERICMGSVRWGFRCGSWTPSRSEWLFAARCVQQEEKDRIGQFVFAKDAKSAMAGRLLLRKFVCEVMGIPWSQIRLNRSPRGKPYLAVTTGSDPPWSFNISHQGDYAVLAAQQGMQVGVDVMKTTLPGSNSIPEFFRIMTRQFTAHEWSTIQSAGSERQQLAAFYRHWTLKESFIKAIGTGLGFNLQRAEFHLSPELLTQGKVLRQTKMHLDEEPDDLWIFEESLLDVDHHVAVALGPADEAGSAKRKPLVLLVSSSQPLPPPAAFTLLSFGELIASASPLTEEDAAYWDSFRMKAEAPQRQKDT</sequence>
<reference evidence="11" key="1">
    <citation type="submission" date="2025-08" db="UniProtKB">
        <authorList>
            <consortium name="Ensembl"/>
        </authorList>
    </citation>
    <scope>IDENTIFICATION</scope>
</reference>
<dbReference type="GO" id="GO:0019878">
    <property type="term" value="P:lysine biosynthetic process via aminoadipic acid"/>
    <property type="evidence" value="ECO:0007669"/>
    <property type="project" value="TreeGrafter"/>
</dbReference>
<evidence type="ECO:0000256" key="2">
    <source>
        <dbReference type="ARBA" id="ARBA00013172"/>
    </source>
</evidence>
<evidence type="ECO:0000256" key="1">
    <source>
        <dbReference type="ARBA" id="ARBA00006195"/>
    </source>
</evidence>
<keyword evidence="12" id="KW-1185">Reference proteome</keyword>
<proteinExistence type="inferred from homology"/>
<feature type="domain" description="4'-phosphopantetheinyl transferase N-terminal" evidence="10">
    <location>
        <begin position="21"/>
        <end position="117"/>
    </location>
</feature>
<dbReference type="EC" id="2.7.8.7" evidence="2"/>